<reference evidence="1 2" key="1">
    <citation type="submission" date="2019-04" db="EMBL/GenBank/DDBJ databases">
        <title>A novel phosphate-accumulating bacterium identified in bioreactor for phosphate removal from wastewater.</title>
        <authorList>
            <person name="Kotlyarov R.Y."/>
            <person name="Beletsky A.V."/>
            <person name="Kallistova A.Y."/>
            <person name="Dorofeev A.G."/>
            <person name="Nikolaev Y.Y."/>
            <person name="Pimenov N.V."/>
            <person name="Ravin N.V."/>
            <person name="Mardanov A.V."/>
        </authorList>
    </citation>
    <scope>NUCLEOTIDE SEQUENCE [LARGE SCALE GENOMIC DNA]</scope>
    <source>
        <strain evidence="1 2">Bin19</strain>
    </source>
</reference>
<dbReference type="Gene3D" id="3.40.190.10">
    <property type="entry name" value="Periplasmic binding protein-like II"/>
    <property type="match status" value="1"/>
</dbReference>
<dbReference type="AlphaFoldDB" id="A0A5S4EJ65"/>
<organism evidence="1 2">
    <name type="scientific">Candidatus Accumulibacter phosphatis</name>
    <dbReference type="NCBI Taxonomy" id="327160"/>
    <lineage>
        <taxon>Bacteria</taxon>
        <taxon>Pseudomonadati</taxon>
        <taxon>Pseudomonadota</taxon>
        <taxon>Betaproteobacteria</taxon>
        <taxon>Candidatus Accumulibacter</taxon>
    </lineage>
</organism>
<proteinExistence type="predicted"/>
<dbReference type="EMBL" id="SWAD01000099">
    <property type="protein sequence ID" value="TMQ75377.1"/>
    <property type="molecule type" value="Genomic_DNA"/>
</dbReference>
<protein>
    <submittedName>
        <fullName evidence="1">Alkanesulfonate utilization operon LysR-family regulator CbI</fullName>
    </submittedName>
</protein>
<evidence type="ECO:0000313" key="1">
    <source>
        <dbReference type="EMBL" id="TMQ75377.1"/>
    </source>
</evidence>
<evidence type="ECO:0000313" key="2">
    <source>
        <dbReference type="Proteomes" id="UP000306324"/>
    </source>
</evidence>
<sequence length="56" mass="6348">MLRWATGDARAGDRVRGCRRRGTYLRSYALAFIEKVCPEIGEEYLKAVAQKQNGSE</sequence>
<name>A0A5S4EJ65_9PROT</name>
<comment type="caution">
    <text evidence="1">The sequence shown here is derived from an EMBL/GenBank/DDBJ whole genome shotgun (WGS) entry which is preliminary data.</text>
</comment>
<accession>A0A5S4EJ65</accession>
<keyword evidence="2" id="KW-1185">Reference proteome</keyword>
<gene>
    <name evidence="1" type="ORF">ACCUM_1359</name>
</gene>
<dbReference type="Proteomes" id="UP000306324">
    <property type="component" value="Unassembled WGS sequence"/>
</dbReference>